<keyword evidence="3" id="KW-1185">Reference proteome</keyword>
<proteinExistence type="predicted"/>
<evidence type="ECO:0000313" key="3">
    <source>
        <dbReference type="Proteomes" id="UP000095280"/>
    </source>
</evidence>
<sequence length="296" mass="32092">MSGDASARDLAAPSLREFLTCRCASSGAADSTASFYSRNVKSIVKRVCLLALHPASSKRLGAALAFNAVYAQFREEDSLVNAFAFELLHCFMRSIQLADADDASLGTVESQGRRTPARLKVDQRDPWRCGWAVRWLVGQCGQPESACRAAAMRLLVNDGSRTDRRSRFQPHQNQQQHPLGPLRALLACLECHLWSLGGGLLDPQQLLAVAAGAGSAKAVGFFQRNGPEPGSQLLRTRTGRSVRDSPAPAAQSGLASDPPSVAGAVRLARGVRALRDCGLWPTRRLMRKRQILDRCC</sequence>
<name>A0A1I8FCS2_9PLAT</name>
<evidence type="ECO:0000256" key="1">
    <source>
        <dbReference type="SAM" id="MobiDB-lite"/>
    </source>
</evidence>
<accession>A0A1I8FCS2</accession>
<protein>
    <submittedName>
        <fullName evidence="4">DNAPKcs_CC1-2 domain-containing protein</fullName>
    </submittedName>
</protein>
<evidence type="ECO:0000259" key="2">
    <source>
        <dbReference type="Pfam" id="PF20502"/>
    </source>
</evidence>
<dbReference type="InterPro" id="IPR046803">
    <property type="entry name" value="DNAPKcs_CC1-2"/>
</dbReference>
<evidence type="ECO:0000313" key="4">
    <source>
        <dbReference type="WBParaSite" id="maker-unitig_29457-snap-gene-0.2-mRNA-1"/>
    </source>
</evidence>
<dbReference type="Proteomes" id="UP000095280">
    <property type="component" value="Unplaced"/>
</dbReference>
<feature type="region of interest" description="Disordered" evidence="1">
    <location>
        <begin position="224"/>
        <end position="259"/>
    </location>
</feature>
<organism evidence="3 4">
    <name type="scientific">Macrostomum lignano</name>
    <dbReference type="NCBI Taxonomy" id="282301"/>
    <lineage>
        <taxon>Eukaryota</taxon>
        <taxon>Metazoa</taxon>
        <taxon>Spiralia</taxon>
        <taxon>Lophotrochozoa</taxon>
        <taxon>Platyhelminthes</taxon>
        <taxon>Rhabditophora</taxon>
        <taxon>Macrostomorpha</taxon>
        <taxon>Macrostomida</taxon>
        <taxon>Macrostomidae</taxon>
        <taxon>Macrostomum</taxon>
    </lineage>
</organism>
<dbReference type="Pfam" id="PF20502">
    <property type="entry name" value="DNAPKcs_CC1-2"/>
    <property type="match status" value="1"/>
</dbReference>
<dbReference type="WBParaSite" id="maker-unitig_29457-snap-gene-0.2-mRNA-1">
    <property type="protein sequence ID" value="maker-unitig_29457-snap-gene-0.2-mRNA-1"/>
    <property type="gene ID" value="maker-unitig_29457-snap-gene-0.2"/>
</dbReference>
<dbReference type="AlphaFoldDB" id="A0A1I8FCS2"/>
<feature type="domain" description="DNA-dependent protein kinase catalytic subunit CC1/2" evidence="2">
    <location>
        <begin position="4"/>
        <end position="110"/>
    </location>
</feature>
<reference evidence="4" key="1">
    <citation type="submission" date="2016-11" db="UniProtKB">
        <authorList>
            <consortium name="WormBaseParasite"/>
        </authorList>
    </citation>
    <scope>IDENTIFICATION</scope>
</reference>